<accession>A0A9W9NJ87</accession>
<protein>
    <recommendedName>
        <fullName evidence="7">Xylanolytic transcriptional activator regulatory domain-containing protein</fullName>
    </recommendedName>
</protein>
<keyword evidence="5" id="KW-0804">Transcription</keyword>
<dbReference type="GO" id="GO:0008270">
    <property type="term" value="F:zinc ion binding"/>
    <property type="evidence" value="ECO:0007669"/>
    <property type="project" value="InterPro"/>
</dbReference>
<feature type="domain" description="Xylanolytic transcriptional activator regulatory" evidence="7">
    <location>
        <begin position="172"/>
        <end position="246"/>
    </location>
</feature>
<evidence type="ECO:0000259" key="7">
    <source>
        <dbReference type="SMART" id="SM00906"/>
    </source>
</evidence>
<dbReference type="GO" id="GO:0000978">
    <property type="term" value="F:RNA polymerase II cis-regulatory region sequence-specific DNA binding"/>
    <property type="evidence" value="ECO:0007669"/>
    <property type="project" value="TreeGrafter"/>
</dbReference>
<dbReference type="Proteomes" id="UP001150941">
    <property type="component" value="Unassembled WGS sequence"/>
</dbReference>
<keyword evidence="6" id="KW-0539">Nucleus</keyword>
<dbReference type="InterPro" id="IPR051430">
    <property type="entry name" value="Fungal_TF_Env_Response"/>
</dbReference>
<dbReference type="SMART" id="SM00906">
    <property type="entry name" value="Fungal_trans"/>
    <property type="match status" value="1"/>
</dbReference>
<evidence type="ECO:0000256" key="6">
    <source>
        <dbReference type="ARBA" id="ARBA00023242"/>
    </source>
</evidence>
<dbReference type="PANTHER" id="PTHR31944">
    <property type="entry name" value="HEME-RESPONSIVE ZINC FINGER TRANSCRIPTION FACTOR HAP1"/>
    <property type="match status" value="1"/>
</dbReference>
<keyword evidence="4" id="KW-0238">DNA-binding</keyword>
<keyword evidence="9" id="KW-1185">Reference proteome</keyword>
<evidence type="ECO:0000313" key="8">
    <source>
        <dbReference type="EMBL" id="KAJ5219624.1"/>
    </source>
</evidence>
<reference evidence="8" key="2">
    <citation type="journal article" date="2023" name="IMA Fungus">
        <title>Comparative genomic study of the Penicillium genus elucidates a diverse pangenome and 15 lateral gene transfer events.</title>
        <authorList>
            <person name="Petersen C."/>
            <person name="Sorensen T."/>
            <person name="Nielsen M.R."/>
            <person name="Sondergaard T.E."/>
            <person name="Sorensen J.L."/>
            <person name="Fitzpatrick D.A."/>
            <person name="Frisvad J.C."/>
            <person name="Nielsen K.L."/>
        </authorList>
    </citation>
    <scope>NUCLEOTIDE SEQUENCE</scope>
    <source>
        <strain evidence="8">IBT 19713</strain>
    </source>
</reference>
<dbReference type="RefSeq" id="XP_058326454.1">
    <property type="nucleotide sequence ID" value="XM_058478124.1"/>
</dbReference>
<proteinExistence type="predicted"/>
<sequence>MVGVGMFMDILDTVEPLLQDANSRALFDLQKCKLLGKFIKTRRSPAWPTIPTHNLPPKDLADTLVGIYLRTFEACTRVFHIPTFKRDYEALWAARAPPDMAFVIQLKLVLAIAAPMYDDEFSLRASAIHWIYEAQTYISEPDFKARLSLPHLQTIILHFMAREVVGVEGGLIWISVGGLIRTAVYMGLHRDPVNLPMRSNFVCEMRRRLWNTILELALTTCMAAGAPPLLSLDDFDTSPPGNLDDEDLASPDPIAKPLNQPSQMSIALALRSMFPVRLAISEMLNGIGRHATYEETIRLETELRRQYKGISKTMQAFDGDSASLPNKFQTQALDFQFRRSLLALHTAFFVPALTQERYAFSRRVVVDTATQIWAAARPRSGLVLSHLRDSVSDDYVRLAKNGHGTLRQIALSAVLLLAGELKAQIKEDDSLGPVVLRRDFLDILDDAIEWQWETIEAGEVNTKGFLFLKLVKAQISGFMEGLSRDQFAPRYVRAAEEAEERCLAFLESQVGLEQEDLRADLQGINEMSVNSFPDFMDFDFSMNYPMAFDLDMTDPKAWLGGID</sequence>
<dbReference type="GO" id="GO:0006351">
    <property type="term" value="P:DNA-templated transcription"/>
    <property type="evidence" value="ECO:0007669"/>
    <property type="project" value="InterPro"/>
</dbReference>
<dbReference type="Pfam" id="PF04082">
    <property type="entry name" value="Fungal_trans"/>
    <property type="match status" value="1"/>
</dbReference>
<dbReference type="GeneID" id="83205427"/>
<dbReference type="GO" id="GO:0005634">
    <property type="term" value="C:nucleus"/>
    <property type="evidence" value="ECO:0007669"/>
    <property type="project" value="TreeGrafter"/>
</dbReference>
<dbReference type="CDD" id="cd12148">
    <property type="entry name" value="fungal_TF_MHR"/>
    <property type="match status" value="1"/>
</dbReference>
<keyword evidence="3" id="KW-0805">Transcription regulation</keyword>
<evidence type="ECO:0000256" key="3">
    <source>
        <dbReference type="ARBA" id="ARBA00023015"/>
    </source>
</evidence>
<evidence type="ECO:0000256" key="2">
    <source>
        <dbReference type="ARBA" id="ARBA00022833"/>
    </source>
</evidence>
<evidence type="ECO:0000313" key="9">
    <source>
        <dbReference type="Proteomes" id="UP001150941"/>
    </source>
</evidence>
<evidence type="ECO:0000256" key="4">
    <source>
        <dbReference type="ARBA" id="ARBA00023125"/>
    </source>
</evidence>
<keyword evidence="2" id="KW-0862">Zinc</keyword>
<dbReference type="InterPro" id="IPR007219">
    <property type="entry name" value="XnlR_reg_dom"/>
</dbReference>
<comment type="caution">
    <text evidence="8">The sequence shown here is derived from an EMBL/GenBank/DDBJ whole genome shotgun (WGS) entry which is preliminary data.</text>
</comment>
<dbReference type="GO" id="GO:0001228">
    <property type="term" value="F:DNA-binding transcription activator activity, RNA polymerase II-specific"/>
    <property type="evidence" value="ECO:0007669"/>
    <property type="project" value="TreeGrafter"/>
</dbReference>
<name>A0A9W9NJ87_9EURO</name>
<keyword evidence="1" id="KW-0479">Metal-binding</keyword>
<dbReference type="PANTHER" id="PTHR31944:SF131">
    <property type="entry name" value="HEME-RESPONSIVE ZINC FINGER TRANSCRIPTION FACTOR HAP1"/>
    <property type="match status" value="1"/>
</dbReference>
<organism evidence="8 9">
    <name type="scientific">Penicillium chermesinum</name>
    <dbReference type="NCBI Taxonomy" id="63820"/>
    <lineage>
        <taxon>Eukaryota</taxon>
        <taxon>Fungi</taxon>
        <taxon>Dikarya</taxon>
        <taxon>Ascomycota</taxon>
        <taxon>Pezizomycotina</taxon>
        <taxon>Eurotiomycetes</taxon>
        <taxon>Eurotiomycetidae</taxon>
        <taxon>Eurotiales</taxon>
        <taxon>Aspergillaceae</taxon>
        <taxon>Penicillium</taxon>
    </lineage>
</organism>
<dbReference type="AlphaFoldDB" id="A0A9W9NJ87"/>
<dbReference type="EMBL" id="JAPQKS010000007">
    <property type="protein sequence ID" value="KAJ5219624.1"/>
    <property type="molecule type" value="Genomic_DNA"/>
</dbReference>
<dbReference type="OrthoDB" id="4337792at2759"/>
<evidence type="ECO:0000256" key="5">
    <source>
        <dbReference type="ARBA" id="ARBA00023163"/>
    </source>
</evidence>
<evidence type="ECO:0000256" key="1">
    <source>
        <dbReference type="ARBA" id="ARBA00022723"/>
    </source>
</evidence>
<reference evidence="8" key="1">
    <citation type="submission" date="2022-11" db="EMBL/GenBank/DDBJ databases">
        <authorList>
            <person name="Petersen C."/>
        </authorList>
    </citation>
    <scope>NUCLEOTIDE SEQUENCE</scope>
    <source>
        <strain evidence="8">IBT 19713</strain>
    </source>
</reference>
<gene>
    <name evidence="8" type="ORF">N7468_008828</name>
</gene>